<dbReference type="InterPro" id="IPR023296">
    <property type="entry name" value="Glyco_hydro_beta-prop_sf"/>
</dbReference>
<comment type="similarity">
    <text evidence="1 5">Belongs to the glycosyl hydrolase 43 family.</text>
</comment>
<dbReference type="SUPFAM" id="SSF49785">
    <property type="entry name" value="Galactose-binding domain-like"/>
    <property type="match status" value="1"/>
</dbReference>
<dbReference type="Proteomes" id="UP000187412">
    <property type="component" value="Unassembled WGS sequence"/>
</dbReference>
<dbReference type="Pfam" id="PF04616">
    <property type="entry name" value="Glyco_hydro_43"/>
    <property type="match status" value="1"/>
</dbReference>
<comment type="caution">
    <text evidence="7">The sequence shown here is derived from an EMBL/GenBank/DDBJ whole genome shotgun (WGS) entry which is preliminary data.</text>
</comment>
<organism evidence="7 8">
    <name type="scientific">Paenibacillus borealis</name>
    <dbReference type="NCBI Taxonomy" id="160799"/>
    <lineage>
        <taxon>Bacteria</taxon>
        <taxon>Bacillati</taxon>
        <taxon>Bacillota</taxon>
        <taxon>Bacilli</taxon>
        <taxon>Bacillales</taxon>
        <taxon>Paenibacillaceae</taxon>
        <taxon>Paenibacillus</taxon>
    </lineage>
</organism>
<keyword evidence="8" id="KW-1185">Reference proteome</keyword>
<evidence type="ECO:0000256" key="4">
    <source>
        <dbReference type="ARBA" id="ARBA00023295"/>
    </source>
</evidence>
<dbReference type="EMBL" id="MPTB01000019">
    <property type="protein sequence ID" value="OMD46643.1"/>
    <property type="molecule type" value="Genomic_DNA"/>
</dbReference>
<evidence type="ECO:0000259" key="6">
    <source>
        <dbReference type="PROSITE" id="PS51175"/>
    </source>
</evidence>
<evidence type="ECO:0000256" key="5">
    <source>
        <dbReference type="RuleBase" id="RU361187"/>
    </source>
</evidence>
<evidence type="ECO:0000256" key="2">
    <source>
        <dbReference type="ARBA" id="ARBA00022729"/>
    </source>
</evidence>
<evidence type="ECO:0000256" key="1">
    <source>
        <dbReference type="ARBA" id="ARBA00009865"/>
    </source>
</evidence>
<keyword evidence="2" id="KW-0732">Signal</keyword>
<accession>A0ABX3H8U5</accession>
<keyword evidence="4 5" id="KW-0326">Glycosidase</keyword>
<reference evidence="7 8" key="1">
    <citation type="submission" date="2016-10" db="EMBL/GenBank/DDBJ databases">
        <title>Paenibacillus species isolates.</title>
        <authorList>
            <person name="Beno S.M."/>
        </authorList>
    </citation>
    <scope>NUCLEOTIDE SEQUENCE [LARGE SCALE GENOMIC DNA]</scope>
    <source>
        <strain evidence="7 8">FSL H7-0744</strain>
    </source>
</reference>
<dbReference type="PANTHER" id="PTHR43817">
    <property type="entry name" value="GLYCOSYL HYDROLASE"/>
    <property type="match status" value="1"/>
</dbReference>
<keyword evidence="3 5" id="KW-0378">Hydrolase</keyword>
<dbReference type="SUPFAM" id="SSF75005">
    <property type="entry name" value="Arabinanase/levansucrase/invertase"/>
    <property type="match status" value="1"/>
</dbReference>
<evidence type="ECO:0000313" key="7">
    <source>
        <dbReference type="EMBL" id="OMD46643.1"/>
    </source>
</evidence>
<evidence type="ECO:0000256" key="3">
    <source>
        <dbReference type="ARBA" id="ARBA00022801"/>
    </source>
</evidence>
<dbReference type="PANTHER" id="PTHR43817:SF1">
    <property type="entry name" value="HYDROLASE, FAMILY 43, PUTATIVE (AFU_ORTHOLOGUE AFUA_3G01660)-RELATED"/>
    <property type="match status" value="1"/>
</dbReference>
<dbReference type="PROSITE" id="PS51175">
    <property type="entry name" value="CBM6"/>
    <property type="match status" value="1"/>
</dbReference>
<evidence type="ECO:0000313" key="8">
    <source>
        <dbReference type="Proteomes" id="UP000187412"/>
    </source>
</evidence>
<protein>
    <submittedName>
        <fullName evidence="7">Alpha-N-arabinofuranosidase</fullName>
    </submittedName>
</protein>
<dbReference type="Gene3D" id="2.60.120.260">
    <property type="entry name" value="Galactose-binding domain-like"/>
    <property type="match status" value="1"/>
</dbReference>
<gene>
    <name evidence="7" type="ORF">BSK56_15755</name>
</gene>
<dbReference type="InterPro" id="IPR008979">
    <property type="entry name" value="Galactose-bd-like_sf"/>
</dbReference>
<dbReference type="CDD" id="cd18820">
    <property type="entry name" value="GH43_LbAraf43-like"/>
    <property type="match status" value="1"/>
</dbReference>
<feature type="domain" description="CBM6" evidence="6">
    <location>
        <begin position="340"/>
        <end position="462"/>
    </location>
</feature>
<dbReference type="RefSeq" id="WP_076111418.1">
    <property type="nucleotide sequence ID" value="NZ_MPTB01000019.1"/>
</dbReference>
<dbReference type="InterPro" id="IPR006710">
    <property type="entry name" value="Glyco_hydro_43"/>
</dbReference>
<sequence>MKGNIRNKWLLAIGVLLILPMGQETYAVPSHNNFYNVVMQDGADPWVYKHTDGFYYFTKTTGGNVTLWKSAQLTMIDAAPTKVVNTGGSGIWAPELHYINGAWYIYYAMDDGDNVNHRMYVMENTSADPTTGTWQFKGQITDASDKWAIDGTVLQVNGELYFIWSGWEGDINVRQNLYIAHMSNPWTIDSGRIEISRPAHSWETNHSPHVNEGPQVIVRGGVISLVYSASGSWTDDYCLGLITADTSSDLMNPASWVKRSQPIFSSANGLYGPGHNSFTTSVDGTEDWIVYHVAKYRGAGWNREVRTQPFSWNADQTPNLGAPADPDHPIALPSGEAPHFRYEGEEGIFGGEAYASASPKGSGGLKAGHLDTAASYVEFSVQAASAGEYILLARTANGTAGGNWSNLQLSVNSGPSSPFYITNKGWENWGLSTARVQLKAGQNKIRFAKGEGYGEIDFIDIKPVNSRLNCFSVH</sequence>
<dbReference type="Gene3D" id="2.115.10.20">
    <property type="entry name" value="Glycosyl hydrolase domain, family 43"/>
    <property type="match status" value="1"/>
</dbReference>
<proteinExistence type="inferred from homology"/>
<name>A0ABX3H8U5_PAEBO</name>
<dbReference type="InterPro" id="IPR005084">
    <property type="entry name" value="CBM6"/>
</dbReference>